<dbReference type="CDD" id="cd02511">
    <property type="entry name" value="Beta4Glucosyltransferase"/>
    <property type="match status" value="1"/>
</dbReference>
<name>A0A225NT52_9RHOB</name>
<gene>
    <name evidence="3" type="ORF">ATO3_01305</name>
</gene>
<dbReference type="AlphaFoldDB" id="A0A225NT52"/>
<keyword evidence="4" id="KW-1185">Reference proteome</keyword>
<proteinExistence type="inferred from homology"/>
<sequence length="295" mass="33691">MILTRDEARHIGRALASVSRIARRIVVVDSGSTDDTIRIARAAGARVLRHPWTNYATQLNWALDQLPPETGWVLRLDADEIVTPPLAHEIARQLPLQSPDTDGIYVSRRMTFMGRPIRWGGVFPVRVLRLFRHGRGRCEARWMDEHVLVSGPTGDFGGEILDDNRNTLGWWTDKHNAYAAREVVDLLNLEHRFLAHETIAGLQRGRPSGVKRWIKEHLYARLPGGWRAGAYFLYRYVVRLGFLDGREGAAFHVLQGFWYRYLVDAKLYQVRRHMRETGADAPTAIAEVLGIRVLD</sequence>
<comment type="similarity">
    <text evidence="1">Belongs to the glycosyltransferase 2 family. WaaE/KdtX subfamily.</text>
</comment>
<dbReference type="Proteomes" id="UP000215377">
    <property type="component" value="Unassembled WGS sequence"/>
</dbReference>
<comment type="caution">
    <text evidence="3">The sequence shown here is derived from an EMBL/GenBank/DDBJ whole genome shotgun (WGS) entry which is preliminary data.</text>
</comment>
<dbReference type="PANTHER" id="PTHR43630">
    <property type="entry name" value="POLY-BETA-1,6-N-ACETYL-D-GLUCOSAMINE SYNTHASE"/>
    <property type="match status" value="1"/>
</dbReference>
<dbReference type="Gene3D" id="3.90.550.10">
    <property type="entry name" value="Spore Coat Polysaccharide Biosynthesis Protein SpsA, Chain A"/>
    <property type="match status" value="1"/>
</dbReference>
<dbReference type="Pfam" id="PF00535">
    <property type="entry name" value="Glycos_transf_2"/>
    <property type="match status" value="1"/>
</dbReference>
<evidence type="ECO:0000259" key="2">
    <source>
        <dbReference type="Pfam" id="PF00535"/>
    </source>
</evidence>
<dbReference type="SUPFAM" id="SSF53448">
    <property type="entry name" value="Nucleotide-diphospho-sugar transferases"/>
    <property type="match status" value="1"/>
</dbReference>
<dbReference type="InterPro" id="IPR029044">
    <property type="entry name" value="Nucleotide-diphossugar_trans"/>
</dbReference>
<organism evidence="3 4">
    <name type="scientific">Marinibacterium profundimaris</name>
    <dbReference type="NCBI Taxonomy" id="1679460"/>
    <lineage>
        <taxon>Bacteria</taxon>
        <taxon>Pseudomonadati</taxon>
        <taxon>Pseudomonadota</taxon>
        <taxon>Alphaproteobacteria</taxon>
        <taxon>Rhodobacterales</taxon>
        <taxon>Paracoccaceae</taxon>
        <taxon>Marinibacterium</taxon>
    </lineage>
</organism>
<dbReference type="EMBL" id="AQQR01000001">
    <property type="protein sequence ID" value="OWU78015.1"/>
    <property type="molecule type" value="Genomic_DNA"/>
</dbReference>
<dbReference type="PANTHER" id="PTHR43630:SF2">
    <property type="entry name" value="GLYCOSYLTRANSFERASE"/>
    <property type="match status" value="1"/>
</dbReference>
<evidence type="ECO:0000313" key="3">
    <source>
        <dbReference type="EMBL" id="OWU78015.1"/>
    </source>
</evidence>
<dbReference type="InterPro" id="IPR001173">
    <property type="entry name" value="Glyco_trans_2-like"/>
</dbReference>
<evidence type="ECO:0000256" key="1">
    <source>
        <dbReference type="ARBA" id="ARBA00038494"/>
    </source>
</evidence>
<protein>
    <submittedName>
        <fullName evidence="3">SpsA</fullName>
    </submittedName>
</protein>
<reference evidence="3 4" key="1">
    <citation type="submission" date="2013-04" db="EMBL/GenBank/DDBJ databases">
        <title>Oceanicola sp. 22II1-22F33 Genome Sequencing.</title>
        <authorList>
            <person name="Lai Q."/>
            <person name="Li G."/>
            <person name="Shao Z."/>
        </authorList>
    </citation>
    <scope>NUCLEOTIDE SEQUENCE [LARGE SCALE GENOMIC DNA]</scope>
    <source>
        <strain evidence="3 4">22II1-22F33</strain>
    </source>
</reference>
<feature type="domain" description="Glycosyltransferase 2-like" evidence="2">
    <location>
        <begin position="2"/>
        <end position="120"/>
    </location>
</feature>
<evidence type="ECO:0000313" key="4">
    <source>
        <dbReference type="Proteomes" id="UP000215377"/>
    </source>
</evidence>
<accession>A0A225NT52</accession>